<protein>
    <submittedName>
        <fullName evidence="12">Phosphoglucosamine mutase</fullName>
        <ecNumber evidence="12">5.4.2.10</ecNumber>
    </submittedName>
</protein>
<dbReference type="Proteomes" id="UP001597468">
    <property type="component" value="Unassembled WGS sequence"/>
</dbReference>
<reference evidence="13" key="1">
    <citation type="journal article" date="2019" name="Int. J. Syst. Evol. Microbiol.">
        <title>The Global Catalogue of Microorganisms (GCM) 10K type strain sequencing project: providing services to taxonomists for standard genome sequencing and annotation.</title>
        <authorList>
            <consortium name="The Broad Institute Genomics Platform"/>
            <consortium name="The Broad Institute Genome Sequencing Center for Infectious Disease"/>
            <person name="Wu L."/>
            <person name="Ma J."/>
        </authorList>
    </citation>
    <scope>NUCLEOTIDE SEQUENCE [LARGE SCALE GENOMIC DNA]</scope>
    <source>
        <strain evidence="13">KCTC 42585</strain>
    </source>
</reference>
<sequence length="462" mass="50330">MTLIKSISGIRGTIGGRPSENLTPIDAVKFAAAYGSWLKNNHTGEATKVVVGRDARISGSMIQQLVMNTLIGLGIDVIDLDLSTTPTVEVAVPMEKAQGGIILTASHNPKQWNALKLLNEKGEFLSGAEGAEILEMAEKADFDFAEVDSLGTIKPAIHYIDTHIEEVVMLPLVDVEKVAAANFTVAVDGVNSTGGIAIPKLLKRMGVNVIELYCEPTGHFPHNPEPLKEHLTEISNLVMEKKADLGVVVDPDVDRLAFISEDGEMFGEEYTLVACADYVLGKTPGNTVSNLSSSRALRDITQKHGGTYQASAVGEVNVVQLMKDTNAIIGGEGNGGIIYPELHYGRDSLVGVALFLTFLAEKKMKVSELRKSYPAYFMSKNKIELTPELDVDKILQEVEQKYSGEEVSTIDGVKIDFPNHWVHLRKSNTEPIIRIYTEARSQQEADDVAKKMIGEIKEIANL</sequence>
<evidence type="ECO:0000256" key="6">
    <source>
        <dbReference type="ARBA" id="ARBA00023235"/>
    </source>
</evidence>
<dbReference type="NCBIfam" id="TIGR03990">
    <property type="entry name" value="Arch_GlmM"/>
    <property type="match status" value="1"/>
</dbReference>
<dbReference type="InterPro" id="IPR036900">
    <property type="entry name" value="A-D-PHexomutase_C_sf"/>
</dbReference>
<dbReference type="Pfam" id="PF02879">
    <property type="entry name" value="PGM_PMM_II"/>
    <property type="match status" value="1"/>
</dbReference>
<dbReference type="InterPro" id="IPR005846">
    <property type="entry name" value="A-D-PHexomutase_a/b/a-III"/>
</dbReference>
<dbReference type="PANTHER" id="PTHR42946">
    <property type="entry name" value="PHOSPHOHEXOSE MUTASE"/>
    <property type="match status" value="1"/>
</dbReference>
<feature type="domain" description="Alpha-D-phosphohexomutase alpha/beta/alpha" evidence="9">
    <location>
        <begin position="8"/>
        <end position="142"/>
    </location>
</feature>
<dbReference type="InterPro" id="IPR005845">
    <property type="entry name" value="A-D-PHexomutase_a/b/a-II"/>
</dbReference>
<comment type="caution">
    <text evidence="12">The sequence shown here is derived from an EMBL/GenBank/DDBJ whole genome shotgun (WGS) entry which is preliminary data.</text>
</comment>
<dbReference type="SUPFAM" id="SSF53738">
    <property type="entry name" value="Phosphoglucomutase, first 3 domains"/>
    <property type="match status" value="3"/>
</dbReference>
<keyword evidence="5 7" id="KW-0460">Magnesium</keyword>
<dbReference type="Gene3D" id="3.30.310.50">
    <property type="entry name" value="Alpha-D-phosphohexomutase, C-terminal domain"/>
    <property type="match status" value="1"/>
</dbReference>
<comment type="cofactor">
    <cofactor evidence="1">
        <name>Mg(2+)</name>
        <dbReference type="ChEBI" id="CHEBI:18420"/>
    </cofactor>
</comment>
<evidence type="ECO:0000256" key="3">
    <source>
        <dbReference type="ARBA" id="ARBA00022553"/>
    </source>
</evidence>
<evidence type="ECO:0000256" key="5">
    <source>
        <dbReference type="ARBA" id="ARBA00022842"/>
    </source>
</evidence>
<evidence type="ECO:0000259" key="8">
    <source>
        <dbReference type="Pfam" id="PF00408"/>
    </source>
</evidence>
<dbReference type="PROSITE" id="PS00710">
    <property type="entry name" value="PGM_PMM"/>
    <property type="match status" value="1"/>
</dbReference>
<dbReference type="InterPro" id="IPR024086">
    <property type="entry name" value="GlmM_arc-type"/>
</dbReference>
<evidence type="ECO:0000259" key="11">
    <source>
        <dbReference type="Pfam" id="PF02880"/>
    </source>
</evidence>
<evidence type="ECO:0000313" key="13">
    <source>
        <dbReference type="Proteomes" id="UP001597468"/>
    </source>
</evidence>
<keyword evidence="13" id="KW-1185">Reference proteome</keyword>
<feature type="domain" description="Alpha-D-phosphohexomutase alpha/beta/alpha" evidence="10">
    <location>
        <begin position="173"/>
        <end position="263"/>
    </location>
</feature>
<accession>A0ABW5IYG9</accession>
<keyword evidence="3" id="KW-0597">Phosphoprotein</keyword>
<feature type="domain" description="Alpha-D-phosphohexomutase alpha/beta/alpha" evidence="11">
    <location>
        <begin position="270"/>
        <end position="374"/>
    </location>
</feature>
<dbReference type="EMBL" id="JBHULT010000010">
    <property type="protein sequence ID" value="MFD2518506.1"/>
    <property type="molecule type" value="Genomic_DNA"/>
</dbReference>
<proteinExistence type="inferred from homology"/>
<dbReference type="Pfam" id="PF00408">
    <property type="entry name" value="PGM_PMM_IV"/>
    <property type="match status" value="1"/>
</dbReference>
<dbReference type="InterPro" id="IPR016055">
    <property type="entry name" value="A-D-PHexomutase_a/b/a-I/II/III"/>
</dbReference>
<evidence type="ECO:0000259" key="9">
    <source>
        <dbReference type="Pfam" id="PF02878"/>
    </source>
</evidence>
<dbReference type="InterPro" id="IPR050060">
    <property type="entry name" value="Phosphoglucosamine_mutase"/>
</dbReference>
<organism evidence="12 13">
    <name type="scientific">Salinimicrobium flavum</name>
    <dbReference type="NCBI Taxonomy" id="1737065"/>
    <lineage>
        <taxon>Bacteria</taxon>
        <taxon>Pseudomonadati</taxon>
        <taxon>Bacteroidota</taxon>
        <taxon>Flavobacteriia</taxon>
        <taxon>Flavobacteriales</taxon>
        <taxon>Flavobacteriaceae</taxon>
        <taxon>Salinimicrobium</taxon>
    </lineage>
</organism>
<keyword evidence="6 12" id="KW-0413">Isomerase</keyword>
<comment type="similarity">
    <text evidence="2 7">Belongs to the phosphohexose mutase family.</text>
</comment>
<dbReference type="RefSeq" id="WP_380752756.1">
    <property type="nucleotide sequence ID" value="NZ_JBHULT010000010.1"/>
</dbReference>
<keyword evidence="4 7" id="KW-0479">Metal-binding</keyword>
<dbReference type="InterPro" id="IPR016066">
    <property type="entry name" value="A-D-PHexomutase_CS"/>
</dbReference>
<evidence type="ECO:0000259" key="10">
    <source>
        <dbReference type="Pfam" id="PF02879"/>
    </source>
</evidence>
<evidence type="ECO:0000256" key="4">
    <source>
        <dbReference type="ARBA" id="ARBA00022723"/>
    </source>
</evidence>
<dbReference type="Pfam" id="PF02878">
    <property type="entry name" value="PGM_PMM_I"/>
    <property type="match status" value="1"/>
</dbReference>
<evidence type="ECO:0000256" key="2">
    <source>
        <dbReference type="ARBA" id="ARBA00010231"/>
    </source>
</evidence>
<dbReference type="Pfam" id="PF02880">
    <property type="entry name" value="PGM_PMM_III"/>
    <property type="match status" value="1"/>
</dbReference>
<evidence type="ECO:0000256" key="1">
    <source>
        <dbReference type="ARBA" id="ARBA00001946"/>
    </source>
</evidence>
<dbReference type="InterPro" id="IPR005841">
    <property type="entry name" value="Alpha-D-phosphohexomutase_SF"/>
</dbReference>
<name>A0ABW5IYG9_9FLAO</name>
<dbReference type="SUPFAM" id="SSF55957">
    <property type="entry name" value="Phosphoglucomutase, C-terminal domain"/>
    <property type="match status" value="1"/>
</dbReference>
<dbReference type="PRINTS" id="PR00509">
    <property type="entry name" value="PGMPMM"/>
</dbReference>
<dbReference type="InterPro" id="IPR005843">
    <property type="entry name" value="A-D-PHexomutase_C"/>
</dbReference>
<dbReference type="PANTHER" id="PTHR42946:SF1">
    <property type="entry name" value="PHOSPHOGLUCOMUTASE (ALPHA-D-GLUCOSE-1,6-BISPHOSPHATE-DEPENDENT)"/>
    <property type="match status" value="1"/>
</dbReference>
<dbReference type="InterPro" id="IPR005844">
    <property type="entry name" value="A-D-PHexomutase_a/b/a-I"/>
</dbReference>
<dbReference type="EC" id="5.4.2.10" evidence="12"/>
<feature type="domain" description="Alpha-D-phosphohexomutase C-terminal" evidence="8">
    <location>
        <begin position="395"/>
        <end position="452"/>
    </location>
</feature>
<gene>
    <name evidence="12" type="primary">glmM</name>
    <name evidence="12" type="ORF">ACFSTG_11410</name>
</gene>
<evidence type="ECO:0000313" key="12">
    <source>
        <dbReference type="EMBL" id="MFD2518506.1"/>
    </source>
</evidence>
<dbReference type="GO" id="GO:0008966">
    <property type="term" value="F:phosphoglucosamine mutase activity"/>
    <property type="evidence" value="ECO:0007669"/>
    <property type="project" value="UniProtKB-EC"/>
</dbReference>
<dbReference type="Gene3D" id="3.40.120.10">
    <property type="entry name" value="Alpha-D-Glucose-1,6-Bisphosphate, subunit A, domain 3"/>
    <property type="match status" value="3"/>
</dbReference>
<evidence type="ECO:0000256" key="7">
    <source>
        <dbReference type="RuleBase" id="RU004326"/>
    </source>
</evidence>